<dbReference type="GO" id="GO:0008168">
    <property type="term" value="F:methyltransferase activity"/>
    <property type="evidence" value="ECO:0007669"/>
    <property type="project" value="UniProtKB-KW"/>
</dbReference>
<keyword evidence="7" id="KW-1185">Reference proteome</keyword>
<keyword evidence="6" id="KW-0489">Methyltransferase</keyword>
<evidence type="ECO:0000256" key="3">
    <source>
        <dbReference type="ARBA" id="ARBA00022989"/>
    </source>
</evidence>
<organism evidence="6 7">
    <name type="scientific">Crystallibacter crystallopoietes</name>
    <dbReference type="NCBI Taxonomy" id="37928"/>
    <lineage>
        <taxon>Bacteria</taxon>
        <taxon>Bacillati</taxon>
        <taxon>Actinomycetota</taxon>
        <taxon>Actinomycetes</taxon>
        <taxon>Micrococcales</taxon>
        <taxon>Micrococcaceae</taxon>
        <taxon>Crystallibacter</taxon>
    </lineage>
</organism>
<keyword evidence="2 5" id="KW-0812">Transmembrane</keyword>
<evidence type="ECO:0000256" key="5">
    <source>
        <dbReference type="SAM" id="Phobius"/>
    </source>
</evidence>
<evidence type="ECO:0000256" key="4">
    <source>
        <dbReference type="ARBA" id="ARBA00023136"/>
    </source>
</evidence>
<accession>A0A1H1BBX0</accession>
<dbReference type="GO" id="GO:0012505">
    <property type="term" value="C:endomembrane system"/>
    <property type="evidence" value="ECO:0007669"/>
    <property type="project" value="UniProtKB-SubCell"/>
</dbReference>
<keyword evidence="3 5" id="KW-1133">Transmembrane helix</keyword>
<dbReference type="AlphaFoldDB" id="A0A1H1BBX0"/>
<name>A0A1H1BBX0_9MICC</name>
<evidence type="ECO:0000256" key="1">
    <source>
        <dbReference type="ARBA" id="ARBA00004127"/>
    </source>
</evidence>
<dbReference type="EMBL" id="FNKH01000002">
    <property type="protein sequence ID" value="SDQ49387.1"/>
    <property type="molecule type" value="Genomic_DNA"/>
</dbReference>
<keyword evidence="6" id="KW-0808">Transferase</keyword>
<gene>
    <name evidence="6" type="ORF">SAMN04489742_1334</name>
</gene>
<dbReference type="InterPro" id="IPR007318">
    <property type="entry name" value="Phopholipid_MeTrfase"/>
</dbReference>
<feature type="transmembrane region" description="Helical" evidence="5">
    <location>
        <begin position="55"/>
        <end position="73"/>
    </location>
</feature>
<evidence type="ECO:0000313" key="6">
    <source>
        <dbReference type="EMBL" id="SDQ49387.1"/>
    </source>
</evidence>
<keyword evidence="4 5" id="KW-0472">Membrane</keyword>
<dbReference type="Pfam" id="PF04191">
    <property type="entry name" value="PEMT"/>
    <property type="match status" value="1"/>
</dbReference>
<proteinExistence type="predicted"/>
<comment type="subcellular location">
    <subcellularLocation>
        <location evidence="1">Endomembrane system</location>
        <topology evidence="1">Multi-pass membrane protein</topology>
    </subcellularLocation>
</comment>
<evidence type="ECO:0000313" key="7">
    <source>
        <dbReference type="Proteomes" id="UP000181917"/>
    </source>
</evidence>
<dbReference type="Proteomes" id="UP000181917">
    <property type="component" value="Unassembled WGS sequence"/>
</dbReference>
<reference evidence="6 7" key="1">
    <citation type="submission" date="2016-10" db="EMBL/GenBank/DDBJ databases">
        <authorList>
            <person name="de Groot N.N."/>
        </authorList>
    </citation>
    <scope>NUCLEOTIDE SEQUENCE [LARGE SCALE GENOMIC DNA]</scope>
    <source>
        <strain evidence="6 7">DSM 20117</strain>
    </source>
</reference>
<protein>
    <submittedName>
        <fullName evidence="6">Protein-S-isoprenylcysteine O-methyltransferase Ste14</fullName>
    </submittedName>
</protein>
<dbReference type="STRING" id="37928.SAMN04489742_1334"/>
<sequence>MSRGHNEGMRDAAQAEQRRAVLGTAAFAVAPVVAAGVVPWLLTRWQARTPLPGGLPARAAGAVLTAGGAAVVIESFMRFAREGLGTPAPIAPTKYLVVTGPFRYVRNPIYVALLAMILGEALVLGRPKLLAYCAVMAVPVGLFVRLYEEPALERQFGDEYRRYKRNVPGWLPRLTPWRAEGRSGIES</sequence>
<feature type="transmembrane region" description="Helical" evidence="5">
    <location>
        <begin position="20"/>
        <end position="43"/>
    </location>
</feature>
<dbReference type="GO" id="GO:0032259">
    <property type="term" value="P:methylation"/>
    <property type="evidence" value="ECO:0007669"/>
    <property type="project" value="UniProtKB-KW"/>
</dbReference>
<evidence type="ECO:0000256" key="2">
    <source>
        <dbReference type="ARBA" id="ARBA00022692"/>
    </source>
</evidence>
<dbReference type="Gene3D" id="1.20.120.1630">
    <property type="match status" value="1"/>
</dbReference>